<accession>G3W9C5</accession>
<keyword evidence="3" id="KW-1185">Reference proteome</keyword>
<reference evidence="2" key="3">
    <citation type="submission" date="2025-09" db="UniProtKB">
        <authorList>
            <consortium name="Ensembl"/>
        </authorList>
    </citation>
    <scope>IDENTIFICATION</scope>
</reference>
<sequence>MASQAPGLAPTPLLQPVTHLLFDMDGLLLDTERLYSVIFQEICDCFGKKYTWDVKAMVMGKKALDAAQVIVEVLDLPLTKEELLIESKKKQEQIFPTATFMPGVEKLINHLHRHNIPIAVATSSAGLSFELKTKRHKEFFSLFNHLVMGDDSEVKNGKPEPDLFLTCAKRFSPSPPVEKPWITHQLPPVHEPLNTVGENLTILCLVFEDAPNGVEAALAAGMQVVMVPDEQLNPELTRKATLVLKSLEDFKPELFGLPPYD</sequence>
<keyword evidence="1" id="KW-0378">Hydrolase</keyword>
<evidence type="ECO:0000313" key="3">
    <source>
        <dbReference type="Proteomes" id="UP000007648"/>
    </source>
</evidence>
<dbReference type="InterPro" id="IPR023198">
    <property type="entry name" value="PGP-like_dom2"/>
</dbReference>
<protein>
    <submittedName>
        <fullName evidence="2">Pseudouridine 5'-phosphatase</fullName>
    </submittedName>
</protein>
<gene>
    <name evidence="2" type="primary">PUDP</name>
</gene>
<dbReference type="GeneTree" id="ENSGT00390000014753"/>
<dbReference type="AlphaFoldDB" id="G3W9C5"/>
<organism evidence="2 3">
    <name type="scientific">Sarcophilus harrisii</name>
    <name type="common">Tasmanian devil</name>
    <name type="synonym">Sarcophilus laniarius</name>
    <dbReference type="NCBI Taxonomy" id="9305"/>
    <lineage>
        <taxon>Eukaryota</taxon>
        <taxon>Metazoa</taxon>
        <taxon>Chordata</taxon>
        <taxon>Craniata</taxon>
        <taxon>Vertebrata</taxon>
        <taxon>Euteleostomi</taxon>
        <taxon>Mammalia</taxon>
        <taxon>Metatheria</taxon>
        <taxon>Dasyuromorphia</taxon>
        <taxon>Dasyuridae</taxon>
        <taxon>Sarcophilus</taxon>
    </lineage>
</organism>
<dbReference type="Gene3D" id="1.10.150.240">
    <property type="entry name" value="Putative phosphatase, domain 2"/>
    <property type="match status" value="1"/>
</dbReference>
<evidence type="ECO:0000256" key="1">
    <source>
        <dbReference type="ARBA" id="ARBA00022801"/>
    </source>
</evidence>
<name>G3W9C5_SARHA</name>
<dbReference type="InterPro" id="IPR023214">
    <property type="entry name" value="HAD_sf"/>
</dbReference>
<dbReference type="FunCoup" id="G3W9C5">
    <property type="interactions" value="465"/>
</dbReference>
<dbReference type="GO" id="GO:1990738">
    <property type="term" value="F:pseudouridine 5'-phosphatase activity"/>
    <property type="evidence" value="ECO:0007669"/>
    <property type="project" value="Ensembl"/>
</dbReference>
<dbReference type="InParanoid" id="G3W9C5"/>
<dbReference type="InterPro" id="IPR045228">
    <property type="entry name" value="Gpp1/Gpp2-like"/>
</dbReference>
<dbReference type="Ensembl" id="ENSSHAT00000012128.2">
    <property type="protein sequence ID" value="ENSSHAP00000012030.2"/>
    <property type="gene ID" value="ENSSHAG00000010316.2"/>
</dbReference>
<dbReference type="SFLD" id="SFLDS00003">
    <property type="entry name" value="Haloacid_Dehalogenase"/>
    <property type="match status" value="1"/>
</dbReference>
<proteinExistence type="predicted"/>
<reference evidence="2 3" key="1">
    <citation type="journal article" date="2011" name="Proc. Natl. Acad. Sci. U.S.A.">
        <title>Genetic diversity and population structure of the endangered marsupial Sarcophilus harrisii (Tasmanian devil).</title>
        <authorList>
            <person name="Miller W."/>
            <person name="Hayes V.M."/>
            <person name="Ratan A."/>
            <person name="Petersen D.C."/>
            <person name="Wittekindt N.E."/>
            <person name="Miller J."/>
            <person name="Walenz B."/>
            <person name="Knight J."/>
            <person name="Qi J."/>
            <person name="Zhao F."/>
            <person name="Wang Q."/>
            <person name="Bedoya-Reina O.C."/>
            <person name="Katiyar N."/>
            <person name="Tomsho L.P."/>
            <person name="Kasson L.M."/>
            <person name="Hardie R.A."/>
            <person name="Woodbridge P."/>
            <person name="Tindall E.A."/>
            <person name="Bertelsen M.F."/>
            <person name="Dixon D."/>
            <person name="Pyecroft S."/>
            <person name="Helgen K.M."/>
            <person name="Lesk A.M."/>
            <person name="Pringle T.H."/>
            <person name="Patterson N."/>
            <person name="Zhang Y."/>
            <person name="Kreiss A."/>
            <person name="Woods G.M."/>
            <person name="Jones M.E."/>
            <person name="Schuster S.C."/>
        </authorList>
    </citation>
    <scope>NUCLEOTIDE SEQUENCE [LARGE SCALE GENOMIC DNA]</scope>
</reference>
<dbReference type="Pfam" id="PF13419">
    <property type="entry name" value="HAD_2"/>
    <property type="match status" value="1"/>
</dbReference>
<dbReference type="PANTHER" id="PTHR18901">
    <property type="entry name" value="2-DEOXYGLUCOSE-6-PHOSPHATE PHOSPHATASE 2"/>
    <property type="match status" value="1"/>
</dbReference>
<dbReference type="InterPro" id="IPR041492">
    <property type="entry name" value="HAD_2"/>
</dbReference>
<evidence type="ECO:0000313" key="2">
    <source>
        <dbReference type="Ensembl" id="ENSSHAP00000012030.2"/>
    </source>
</evidence>
<dbReference type="InterPro" id="IPR036412">
    <property type="entry name" value="HAD-like_sf"/>
</dbReference>
<dbReference type="PANTHER" id="PTHR18901:SF38">
    <property type="entry name" value="PSEUDOURIDINE-5'-PHOSPHATASE"/>
    <property type="match status" value="1"/>
</dbReference>
<dbReference type="FunFam" id="1.10.150.240:FF:000001">
    <property type="entry name" value="Haloacid dehalogenase-like hydrolase domain"/>
    <property type="match status" value="1"/>
</dbReference>
<dbReference type="SFLD" id="SFLDG01129">
    <property type="entry name" value="C1.5:_HAD__Beta-PGM__Phosphata"/>
    <property type="match status" value="1"/>
</dbReference>
<reference evidence="2" key="2">
    <citation type="submission" date="2025-08" db="UniProtKB">
        <authorList>
            <consortium name="Ensembl"/>
        </authorList>
    </citation>
    <scope>IDENTIFICATION</scope>
</reference>
<dbReference type="Gene3D" id="3.40.50.1000">
    <property type="entry name" value="HAD superfamily/HAD-like"/>
    <property type="match status" value="1"/>
</dbReference>
<dbReference type="SUPFAM" id="SSF56784">
    <property type="entry name" value="HAD-like"/>
    <property type="match status" value="1"/>
</dbReference>
<dbReference type="CDD" id="cd07529">
    <property type="entry name" value="HAD_AtGPP-like"/>
    <property type="match status" value="1"/>
</dbReference>
<dbReference type="Proteomes" id="UP000007648">
    <property type="component" value="Unassembled WGS sequence"/>
</dbReference>